<name>A0ABQ4WY41_9ASTR</name>
<keyword evidence="4" id="KW-0548">Nucleotidyltransferase</keyword>
<feature type="coiled-coil region" evidence="1">
    <location>
        <begin position="406"/>
        <end position="433"/>
    </location>
</feature>
<dbReference type="Gene3D" id="2.40.70.10">
    <property type="entry name" value="Acid Proteases"/>
    <property type="match status" value="1"/>
</dbReference>
<evidence type="ECO:0000259" key="3">
    <source>
        <dbReference type="Pfam" id="PF03732"/>
    </source>
</evidence>
<evidence type="ECO:0000256" key="1">
    <source>
        <dbReference type="SAM" id="Coils"/>
    </source>
</evidence>
<dbReference type="Proteomes" id="UP001151760">
    <property type="component" value="Unassembled WGS sequence"/>
</dbReference>
<feature type="region of interest" description="Disordered" evidence="2">
    <location>
        <begin position="355"/>
        <end position="384"/>
    </location>
</feature>
<sequence>MRTRSSSNLVGESSPNPTTSNPKRRNRRRSKQPFSLEESPLDTMADQRTMAELLRAPTEGYAEAIMVPPILAEHFELKHSLINMMTSDQFFGLEKDNPHDHIRWFNKITSTIKYKDVPNSAIKLMLFPFSLAGAARRWLEKEPPRSILTWEDLVSKFINEFFPPSRTTNLRNEISNFQQRFDESFHEAWDRYKDLLRACPPPPLRSDSLNSAAGGNLLERRTQDVLTIIENKSKVRNSRNKSIVSQVKSSDVNSSSSSEIAKLTHAVNQQTSAVTTAMTAILKQFQATPPPASVKAVEEICVTCGGAHPYYQCLAADGNTFRDNIQGYVSAAAVNYNQGNSGYRPPSVANQIRPPGFAQPNVQNNQNRFSQPQGYNRGNNFNQDTSYQAPIQQNQVVPLSELEKIKKINEVNIKAMQTQINNVKNELRNKMQTSIQASMSNQTNELKNMMTSFFQMNTASSLGSGSLPGNTIANPKGELKAITTRSGLVLDGPSIPMPPPFINPEEDERAEETLTDPELAKYTIKVPPPLIQKTKPPSLRNYVVHQRDPRHHHIHYPSRMNQEKQQEKYEIQIHKFWKMFKQLHINITLIDALIIIPKYQKMLKALFSNKEKLLELANTPLNENCSAVILKKLPEKLGDLGKFLIPCGFSELKCKALADLGASINLMPLSVWKKLGLPELITTRMTLELANRAICTPAGIVRDVLVPVGKLTFLADFVIVDYESDP</sequence>
<dbReference type="EMBL" id="BQNB010009018">
    <property type="protein sequence ID" value="GJS57601.1"/>
    <property type="molecule type" value="Genomic_DNA"/>
</dbReference>
<feature type="compositionally biased region" description="Basic residues" evidence="2">
    <location>
        <begin position="22"/>
        <end position="31"/>
    </location>
</feature>
<dbReference type="InterPro" id="IPR021109">
    <property type="entry name" value="Peptidase_aspartic_dom_sf"/>
</dbReference>
<feature type="compositionally biased region" description="Polar residues" evidence="2">
    <location>
        <begin position="1"/>
        <end position="14"/>
    </location>
</feature>
<dbReference type="CDD" id="cd00303">
    <property type="entry name" value="retropepsin_like"/>
    <property type="match status" value="1"/>
</dbReference>
<dbReference type="PANTHER" id="PTHR33067:SF35">
    <property type="entry name" value="ASPARTIC PEPTIDASE DDI1-TYPE DOMAIN-CONTAINING PROTEIN"/>
    <property type="match status" value="1"/>
</dbReference>
<evidence type="ECO:0000256" key="2">
    <source>
        <dbReference type="SAM" id="MobiDB-lite"/>
    </source>
</evidence>
<dbReference type="GO" id="GO:0003964">
    <property type="term" value="F:RNA-directed DNA polymerase activity"/>
    <property type="evidence" value="ECO:0007669"/>
    <property type="project" value="UniProtKB-KW"/>
</dbReference>
<keyword evidence="1" id="KW-0175">Coiled coil</keyword>
<proteinExistence type="predicted"/>
<feature type="domain" description="Retrotransposon gag" evidence="3">
    <location>
        <begin position="126"/>
        <end position="202"/>
    </location>
</feature>
<comment type="caution">
    <text evidence="4">The sequence shown here is derived from an EMBL/GenBank/DDBJ whole genome shotgun (WGS) entry which is preliminary data.</text>
</comment>
<evidence type="ECO:0000313" key="5">
    <source>
        <dbReference type="Proteomes" id="UP001151760"/>
    </source>
</evidence>
<keyword evidence="4" id="KW-0808">Transferase</keyword>
<protein>
    <submittedName>
        <fullName evidence="4">Reverse transcriptase domain-containing protein</fullName>
    </submittedName>
</protein>
<evidence type="ECO:0000313" key="4">
    <source>
        <dbReference type="EMBL" id="GJS57601.1"/>
    </source>
</evidence>
<keyword evidence="5" id="KW-1185">Reference proteome</keyword>
<feature type="region of interest" description="Disordered" evidence="2">
    <location>
        <begin position="1"/>
        <end position="42"/>
    </location>
</feature>
<reference evidence="4" key="2">
    <citation type="submission" date="2022-01" db="EMBL/GenBank/DDBJ databases">
        <authorList>
            <person name="Yamashiro T."/>
            <person name="Shiraishi A."/>
            <person name="Satake H."/>
            <person name="Nakayama K."/>
        </authorList>
    </citation>
    <scope>NUCLEOTIDE SEQUENCE</scope>
</reference>
<keyword evidence="4" id="KW-0695">RNA-directed DNA polymerase</keyword>
<dbReference type="InterPro" id="IPR005162">
    <property type="entry name" value="Retrotrans_gag_dom"/>
</dbReference>
<accession>A0ABQ4WY41</accession>
<gene>
    <name evidence="4" type="ORF">Tco_0652385</name>
</gene>
<dbReference type="Pfam" id="PF03732">
    <property type="entry name" value="Retrotrans_gag"/>
    <property type="match status" value="1"/>
</dbReference>
<dbReference type="PANTHER" id="PTHR33067">
    <property type="entry name" value="RNA-DIRECTED DNA POLYMERASE-RELATED"/>
    <property type="match status" value="1"/>
</dbReference>
<feature type="compositionally biased region" description="Polar residues" evidence="2">
    <location>
        <begin position="360"/>
        <end position="384"/>
    </location>
</feature>
<organism evidence="4 5">
    <name type="scientific">Tanacetum coccineum</name>
    <dbReference type="NCBI Taxonomy" id="301880"/>
    <lineage>
        <taxon>Eukaryota</taxon>
        <taxon>Viridiplantae</taxon>
        <taxon>Streptophyta</taxon>
        <taxon>Embryophyta</taxon>
        <taxon>Tracheophyta</taxon>
        <taxon>Spermatophyta</taxon>
        <taxon>Magnoliopsida</taxon>
        <taxon>eudicotyledons</taxon>
        <taxon>Gunneridae</taxon>
        <taxon>Pentapetalae</taxon>
        <taxon>asterids</taxon>
        <taxon>campanulids</taxon>
        <taxon>Asterales</taxon>
        <taxon>Asteraceae</taxon>
        <taxon>Asteroideae</taxon>
        <taxon>Anthemideae</taxon>
        <taxon>Anthemidinae</taxon>
        <taxon>Tanacetum</taxon>
    </lineage>
</organism>
<reference evidence="4" key="1">
    <citation type="journal article" date="2022" name="Int. J. Mol. Sci.">
        <title>Draft Genome of Tanacetum Coccineum: Genomic Comparison of Closely Related Tanacetum-Family Plants.</title>
        <authorList>
            <person name="Yamashiro T."/>
            <person name="Shiraishi A."/>
            <person name="Nakayama K."/>
            <person name="Satake H."/>
        </authorList>
    </citation>
    <scope>NUCLEOTIDE SEQUENCE</scope>
</reference>